<accession>A0ABW2U0N0</accession>
<reference evidence="2" key="1">
    <citation type="journal article" date="2019" name="Int. J. Syst. Evol. Microbiol.">
        <title>The Global Catalogue of Microorganisms (GCM) 10K type strain sequencing project: providing services to taxonomists for standard genome sequencing and annotation.</title>
        <authorList>
            <consortium name="The Broad Institute Genomics Platform"/>
            <consortium name="The Broad Institute Genome Sequencing Center for Infectious Disease"/>
            <person name="Wu L."/>
            <person name="Ma J."/>
        </authorList>
    </citation>
    <scope>NUCLEOTIDE SEQUENCE [LARGE SCALE GENOMIC DNA]</scope>
    <source>
        <strain evidence="2">JCM 17695</strain>
    </source>
</reference>
<keyword evidence="2" id="KW-1185">Reference proteome</keyword>
<sequence>MTSESITGERAAEAARSRKPVVHTWQATGPARLESVRVLISDARLRAYGRLVAAGDPDAGTEPYSASFEASVDKADSAGRVLLRTTTAEHERQVAISRSADGVWLVDRGAETQRDDFGGALTVDVVGAVTFTTLPVRHLRLHREAGEFEIPVVSVSLPDLAITVVRHTYRTVSLDDDGATIDLVRDGSALRIKVDRDGVVIDQGVAVRL</sequence>
<evidence type="ECO:0000313" key="2">
    <source>
        <dbReference type="Proteomes" id="UP001596512"/>
    </source>
</evidence>
<name>A0ABW2U0N0_9PSEU</name>
<dbReference type="Pfam" id="PF06475">
    <property type="entry name" value="Glycolipid_bind"/>
    <property type="match status" value="1"/>
</dbReference>
<comment type="caution">
    <text evidence="1">The sequence shown here is derived from an EMBL/GenBank/DDBJ whole genome shotgun (WGS) entry which is preliminary data.</text>
</comment>
<proteinExistence type="predicted"/>
<dbReference type="InterPro" id="IPR009467">
    <property type="entry name" value="Glycolipid-bd_prot_put"/>
</dbReference>
<protein>
    <submittedName>
        <fullName evidence="1">Glycolipid-binding domain-containing protein</fullName>
    </submittedName>
</protein>
<dbReference type="Proteomes" id="UP001596512">
    <property type="component" value="Unassembled WGS sequence"/>
</dbReference>
<dbReference type="SUPFAM" id="SSF159275">
    <property type="entry name" value="PA1994-like"/>
    <property type="match status" value="1"/>
</dbReference>
<organism evidence="1 2">
    <name type="scientific">Actinokineospora soli</name>
    <dbReference type="NCBI Taxonomy" id="1048753"/>
    <lineage>
        <taxon>Bacteria</taxon>
        <taxon>Bacillati</taxon>
        <taxon>Actinomycetota</taxon>
        <taxon>Actinomycetes</taxon>
        <taxon>Pseudonocardiales</taxon>
        <taxon>Pseudonocardiaceae</taxon>
        <taxon>Actinokineospora</taxon>
    </lineage>
</organism>
<evidence type="ECO:0000313" key="1">
    <source>
        <dbReference type="EMBL" id="MFC7618606.1"/>
    </source>
</evidence>
<dbReference type="EMBL" id="JBHTEY010000004">
    <property type="protein sequence ID" value="MFC7618606.1"/>
    <property type="molecule type" value="Genomic_DNA"/>
</dbReference>
<gene>
    <name evidence="1" type="ORF">ACFQV2_40010</name>
</gene>